<gene>
    <name evidence="2" type="ORF">FIBSPDRAFT_856124</name>
</gene>
<feature type="region of interest" description="Disordered" evidence="1">
    <location>
        <begin position="1"/>
        <end position="61"/>
    </location>
</feature>
<dbReference type="EMBL" id="KV417522">
    <property type="protein sequence ID" value="KZP25172.1"/>
    <property type="molecule type" value="Genomic_DNA"/>
</dbReference>
<keyword evidence="3" id="KW-1185">Reference proteome</keyword>
<dbReference type="Proteomes" id="UP000076532">
    <property type="component" value="Unassembled WGS sequence"/>
</dbReference>
<organism evidence="2 3">
    <name type="scientific">Athelia psychrophila</name>
    <dbReference type="NCBI Taxonomy" id="1759441"/>
    <lineage>
        <taxon>Eukaryota</taxon>
        <taxon>Fungi</taxon>
        <taxon>Dikarya</taxon>
        <taxon>Basidiomycota</taxon>
        <taxon>Agaricomycotina</taxon>
        <taxon>Agaricomycetes</taxon>
        <taxon>Agaricomycetidae</taxon>
        <taxon>Atheliales</taxon>
        <taxon>Atheliaceae</taxon>
        <taxon>Athelia</taxon>
    </lineage>
</organism>
<sequence>MNRVPEPRAVAGDLNVKGDPPLPRQRNRAASRALHTPRLHVPPHPRCALLKGPVQDTGNRYDAHPMAILTSTFA</sequence>
<protein>
    <submittedName>
        <fullName evidence="2">Uncharacterized protein</fullName>
    </submittedName>
</protein>
<feature type="non-terminal residue" evidence="2">
    <location>
        <position position="74"/>
    </location>
</feature>
<name>A0A166NMF6_9AGAM</name>
<reference evidence="2 3" key="1">
    <citation type="journal article" date="2016" name="Mol. Biol. Evol.">
        <title>Comparative Genomics of Early-Diverging Mushroom-Forming Fungi Provides Insights into the Origins of Lignocellulose Decay Capabilities.</title>
        <authorList>
            <person name="Nagy L.G."/>
            <person name="Riley R."/>
            <person name="Tritt A."/>
            <person name="Adam C."/>
            <person name="Daum C."/>
            <person name="Floudas D."/>
            <person name="Sun H."/>
            <person name="Yadav J.S."/>
            <person name="Pangilinan J."/>
            <person name="Larsson K.H."/>
            <person name="Matsuura K."/>
            <person name="Barry K."/>
            <person name="Labutti K."/>
            <person name="Kuo R."/>
            <person name="Ohm R.A."/>
            <person name="Bhattacharya S.S."/>
            <person name="Shirouzu T."/>
            <person name="Yoshinaga Y."/>
            <person name="Martin F.M."/>
            <person name="Grigoriev I.V."/>
            <person name="Hibbett D.S."/>
        </authorList>
    </citation>
    <scope>NUCLEOTIDE SEQUENCE [LARGE SCALE GENOMIC DNA]</scope>
    <source>
        <strain evidence="2 3">CBS 109695</strain>
    </source>
</reference>
<accession>A0A166NMF6</accession>
<dbReference type="AlphaFoldDB" id="A0A166NMF6"/>
<evidence type="ECO:0000256" key="1">
    <source>
        <dbReference type="SAM" id="MobiDB-lite"/>
    </source>
</evidence>
<feature type="compositionally biased region" description="Basic residues" evidence="1">
    <location>
        <begin position="25"/>
        <end position="43"/>
    </location>
</feature>
<evidence type="ECO:0000313" key="2">
    <source>
        <dbReference type="EMBL" id="KZP25172.1"/>
    </source>
</evidence>
<proteinExistence type="predicted"/>
<evidence type="ECO:0000313" key="3">
    <source>
        <dbReference type="Proteomes" id="UP000076532"/>
    </source>
</evidence>